<evidence type="ECO:0000256" key="4">
    <source>
        <dbReference type="PROSITE-ProRule" id="PRU00146"/>
    </source>
</evidence>
<feature type="region of interest" description="Disordered" evidence="5">
    <location>
        <begin position="873"/>
        <end position="893"/>
    </location>
</feature>
<evidence type="ECO:0000256" key="5">
    <source>
        <dbReference type="SAM" id="MobiDB-lite"/>
    </source>
</evidence>
<organism evidence="8 9">
    <name type="scientific">Phoenix dactylifera</name>
    <name type="common">Date palm</name>
    <dbReference type="NCBI Taxonomy" id="42345"/>
    <lineage>
        <taxon>Eukaryota</taxon>
        <taxon>Viridiplantae</taxon>
        <taxon>Streptophyta</taxon>
        <taxon>Embryophyta</taxon>
        <taxon>Tracheophyta</taxon>
        <taxon>Spermatophyta</taxon>
        <taxon>Magnoliopsida</taxon>
        <taxon>Liliopsida</taxon>
        <taxon>Arecaceae</taxon>
        <taxon>Coryphoideae</taxon>
        <taxon>Phoeniceae</taxon>
        <taxon>Phoenix</taxon>
    </lineage>
</organism>
<proteinExistence type="predicted"/>
<dbReference type="RefSeq" id="XP_038971262.1">
    <property type="nucleotide sequence ID" value="XM_039115334.1"/>
</dbReference>
<evidence type="ECO:0000256" key="1">
    <source>
        <dbReference type="ARBA" id="ARBA00022723"/>
    </source>
</evidence>
<evidence type="ECO:0000313" key="10">
    <source>
        <dbReference type="RefSeq" id="XP_038971262.1"/>
    </source>
</evidence>
<keyword evidence="1" id="KW-0479">Metal-binding</keyword>
<dbReference type="InterPro" id="IPR009057">
    <property type="entry name" value="Homeodomain-like_sf"/>
</dbReference>
<dbReference type="Gene3D" id="3.30.40.10">
    <property type="entry name" value="Zinc/RING finger domain, C3HC4 (zinc finger)"/>
    <property type="match status" value="1"/>
</dbReference>
<dbReference type="AlphaFoldDB" id="A0A8B7C175"/>
<accession>A0A8B7C175</accession>
<feature type="region of interest" description="Disordered" evidence="5">
    <location>
        <begin position="972"/>
        <end position="1042"/>
    </location>
</feature>
<dbReference type="Proteomes" id="UP000228380">
    <property type="component" value="Chromosome 18"/>
</dbReference>
<keyword evidence="2 4" id="KW-0863">Zinc-finger</keyword>
<evidence type="ECO:0000256" key="3">
    <source>
        <dbReference type="ARBA" id="ARBA00022833"/>
    </source>
</evidence>
<gene>
    <name evidence="9 10" type="primary">LOC103706985</name>
</gene>
<feature type="compositionally biased region" description="Polar residues" evidence="5">
    <location>
        <begin position="993"/>
        <end position="1018"/>
    </location>
</feature>
<dbReference type="PROSITE" id="PS50016">
    <property type="entry name" value="ZF_PHD_2"/>
    <property type="match status" value="1"/>
</dbReference>
<feature type="region of interest" description="Disordered" evidence="5">
    <location>
        <begin position="931"/>
        <end position="957"/>
    </location>
</feature>
<dbReference type="InterPro" id="IPR019787">
    <property type="entry name" value="Znf_PHD-finger"/>
</dbReference>
<feature type="compositionally biased region" description="Acidic residues" evidence="5">
    <location>
        <begin position="1033"/>
        <end position="1042"/>
    </location>
</feature>
<evidence type="ECO:0000259" key="7">
    <source>
        <dbReference type="PROSITE" id="PS50090"/>
    </source>
</evidence>
<dbReference type="CDD" id="cd11660">
    <property type="entry name" value="SANT_TRF"/>
    <property type="match status" value="1"/>
</dbReference>
<dbReference type="OrthoDB" id="608866at2759"/>
<keyword evidence="3" id="KW-0862">Zinc</keyword>
<evidence type="ECO:0000313" key="9">
    <source>
        <dbReference type="RefSeq" id="XP_008789516.1"/>
    </source>
</evidence>
<protein>
    <submittedName>
        <fullName evidence="9 10">Uncharacterized protein LOC103706985 isoform X1</fullName>
    </submittedName>
</protein>
<reference evidence="9 10" key="2">
    <citation type="submission" date="2025-04" db="UniProtKB">
        <authorList>
            <consortium name="RefSeq"/>
        </authorList>
    </citation>
    <scope>IDENTIFICATION</scope>
    <source>
        <tissue evidence="9 10">Young leaves</tissue>
    </source>
</reference>
<dbReference type="InterPro" id="IPR019786">
    <property type="entry name" value="Zinc_finger_PHD-type_CS"/>
</dbReference>
<dbReference type="KEGG" id="pda:103706985"/>
<dbReference type="InterPro" id="IPR011011">
    <property type="entry name" value="Znf_FYVE_PHD"/>
</dbReference>
<reference evidence="8" key="1">
    <citation type="journal article" date="2019" name="Nat. Commun.">
        <title>Genome-wide association mapping of date palm fruit traits.</title>
        <authorList>
            <person name="Hazzouri K.M."/>
            <person name="Gros-Balthazard M."/>
            <person name="Flowers J.M."/>
            <person name="Copetti D."/>
            <person name="Lemansour A."/>
            <person name="Lebrun M."/>
            <person name="Masmoudi K."/>
            <person name="Ferrand S."/>
            <person name="Dhar M.I."/>
            <person name="Fresquez Z.A."/>
            <person name="Rosas U."/>
            <person name="Zhang J."/>
            <person name="Talag J."/>
            <person name="Lee S."/>
            <person name="Kudrna D."/>
            <person name="Powell R.F."/>
            <person name="Leitch I.J."/>
            <person name="Krueger R.R."/>
            <person name="Wing R.A."/>
            <person name="Amiri K.M.A."/>
            <person name="Purugganan M.D."/>
        </authorList>
    </citation>
    <scope>NUCLEOTIDE SEQUENCE [LARGE SCALE GENOMIC DNA]</scope>
    <source>
        <strain evidence="8">cv. Khalas</strain>
    </source>
</reference>
<evidence type="ECO:0000259" key="6">
    <source>
        <dbReference type="PROSITE" id="PS50016"/>
    </source>
</evidence>
<dbReference type="InterPro" id="IPR013083">
    <property type="entry name" value="Znf_RING/FYVE/PHD"/>
</dbReference>
<dbReference type="SUPFAM" id="SSF46689">
    <property type="entry name" value="Homeodomain-like"/>
    <property type="match status" value="1"/>
</dbReference>
<dbReference type="PROSITE" id="PS50090">
    <property type="entry name" value="MYB_LIKE"/>
    <property type="match status" value="1"/>
</dbReference>
<dbReference type="GeneID" id="103706985"/>
<dbReference type="PROSITE" id="PS01359">
    <property type="entry name" value="ZF_PHD_1"/>
    <property type="match status" value="1"/>
</dbReference>
<dbReference type="Gene3D" id="1.10.10.60">
    <property type="entry name" value="Homeodomain-like"/>
    <property type="match status" value="1"/>
</dbReference>
<evidence type="ECO:0000256" key="2">
    <source>
        <dbReference type="ARBA" id="ARBA00022771"/>
    </source>
</evidence>
<dbReference type="SUPFAM" id="SSF57903">
    <property type="entry name" value="FYVE/PHD zinc finger"/>
    <property type="match status" value="1"/>
</dbReference>
<dbReference type="GO" id="GO:0008270">
    <property type="term" value="F:zinc ion binding"/>
    <property type="evidence" value="ECO:0007669"/>
    <property type="project" value="UniProtKB-KW"/>
</dbReference>
<feature type="domain" description="PHD-type" evidence="6">
    <location>
        <begin position="59"/>
        <end position="109"/>
    </location>
</feature>
<feature type="domain" description="Myb-like" evidence="7">
    <location>
        <begin position="688"/>
        <end position="741"/>
    </location>
</feature>
<dbReference type="RefSeq" id="XP_008789516.1">
    <property type="nucleotide sequence ID" value="XM_008791294.4"/>
</dbReference>
<name>A0A8B7C175_PHODC</name>
<sequence>MIGKRVLLTYKRKRFSSQPHHGKGITADSTSKSPTGILLEISSQEAESGADNEKLNKDNTHCSRCGSVDVNENLLGCVRCLRNYHLRCISPLSKCIPQEKWQCSACIKSHEFEESMQQQVQETNENKKNKSIEESEIGPIELHSHKMVLSTRPFGDSSAKTSSSANDASFNKIKNIVRTDESYTDSGSACKVPCTEGSSSSKVTDLEIVGRSNPICLDSLTERKSNSGFPEDCVSVLLISDKRESFLCNEQRPKDNCSTPLITFSRRVRKKRDVGEKFMGGNLRAEEIQCSTCTWSKIGPSCRCEGSIPECNFMDHSTKAVLPEQADCRPLHVVQQAMMADVGKDAGVESGHADALATKNAGDTGDKLSLQCSHILEKPNVSHQYPLPSQPARHVPEDPSEKLAAAHTTDVIRDSILVHGCRVSSSLGNKLVGTTNSSEKAITLHGVSKDRSHLSDLEFSIAPPTSNSLTKIESSKSTSSVLPENLLESQSSLARSYGIIMADKETDGKVDELKWLETLDKELQDTKKQRSICSSLEQSVINCEQASNGRASSMFPIGSSVKSRHDQDASREFENQITGSHGRAYLTKSVETGFEKQRHEETTNKSSFSTGFLGLWNSEGPDVSVKDFQSMHSSLNFSIKDSVHEYNRRFPWPSVGVNASVSKQKQIVDNIITGSQMLEKRQAPLLDKFKRNANEWSEEELDFLWIGVRRYGVNNWNAMLRDPKLCFMKSRGAEDIAERWNLEQRKLLNGALLQPGRLSVRDLSLPPFMNDSWLAKPSSSNHNGGNGAWSGCSEFPMLAAEPQLSLGDAYLKNENTSRRNPLYSLGLGSANPLTSVSPPADSIQCSFPVGSSYLGSGLDNHKSFNVHNTRYDYESSSSHQKPVERLTQDRQLTSLPASNLPHWLRDVLIPQAKPSNSTLPPPVSALAQSTSMLGNDTRVEPTAPPKDSRGRGILKRKNVTSGNHASIAMVSERSVSTSKHRMGKRPGAFPTLVGNSQTPTSVNTGSSLNGVSSLNKNSGPVGPSNLVVIDSDASSEETISDS</sequence>
<keyword evidence="8" id="KW-1185">Reference proteome</keyword>
<dbReference type="InterPro" id="IPR001965">
    <property type="entry name" value="Znf_PHD"/>
</dbReference>
<dbReference type="InterPro" id="IPR001005">
    <property type="entry name" value="SANT/Myb"/>
</dbReference>
<evidence type="ECO:0000313" key="8">
    <source>
        <dbReference type="Proteomes" id="UP000228380"/>
    </source>
</evidence>
<dbReference type="SMART" id="SM00249">
    <property type="entry name" value="PHD"/>
    <property type="match status" value="1"/>
</dbReference>